<dbReference type="PANTHER" id="PTHR44329:SF214">
    <property type="entry name" value="PROTEIN KINASE DOMAIN-CONTAINING PROTEIN"/>
    <property type="match status" value="1"/>
</dbReference>
<dbReference type="InterPro" id="IPR000719">
    <property type="entry name" value="Prot_kinase_dom"/>
</dbReference>
<dbReference type="AlphaFoldDB" id="A0A8J4FJR7"/>
<evidence type="ECO:0000259" key="1">
    <source>
        <dbReference type="PROSITE" id="PS50011"/>
    </source>
</evidence>
<protein>
    <recommendedName>
        <fullName evidence="1">Protein kinase domain-containing protein</fullName>
    </recommendedName>
</protein>
<dbReference type="GO" id="GO:0005524">
    <property type="term" value="F:ATP binding"/>
    <property type="evidence" value="ECO:0007669"/>
    <property type="project" value="InterPro"/>
</dbReference>
<gene>
    <name evidence="2" type="ORF">Vretifemale_8588</name>
</gene>
<dbReference type="Proteomes" id="UP000747110">
    <property type="component" value="Unassembled WGS sequence"/>
</dbReference>
<feature type="non-terminal residue" evidence="2">
    <location>
        <position position="159"/>
    </location>
</feature>
<proteinExistence type="predicted"/>
<dbReference type="EMBL" id="BNCP01000015">
    <property type="protein sequence ID" value="GIL79209.1"/>
    <property type="molecule type" value="Genomic_DNA"/>
</dbReference>
<evidence type="ECO:0000313" key="2">
    <source>
        <dbReference type="EMBL" id="GIL79209.1"/>
    </source>
</evidence>
<accession>A0A8J4FJR7</accession>
<dbReference type="Gene3D" id="1.10.510.10">
    <property type="entry name" value="Transferase(Phosphotransferase) domain 1"/>
    <property type="match status" value="1"/>
</dbReference>
<sequence length="159" mass="17357">AVNVLLQSVRQQDGGSKRNDVPVDSAGRGFVAKISDFGLSMQLKRPNEAIKTGAYGTITHMAPEVLRNSALSKPADVYSIGVLLWQMVTGSRPWAGLSHLQVSVEVGTNMRQLQWPTWVHSGVRLLGQRCLSPKPEERPTAAQMQAELAALMHQVPQYG</sequence>
<name>A0A8J4FJR7_9CHLO</name>
<reference evidence="2" key="1">
    <citation type="journal article" date="2021" name="Proc. Natl. Acad. Sci. U.S.A.">
        <title>Three genomes in the algal genus Volvox reveal the fate of a haploid sex-determining region after a transition to homothallism.</title>
        <authorList>
            <person name="Yamamoto K."/>
            <person name="Hamaji T."/>
            <person name="Kawai-Toyooka H."/>
            <person name="Matsuzaki R."/>
            <person name="Takahashi F."/>
            <person name="Nishimura Y."/>
            <person name="Kawachi M."/>
            <person name="Noguchi H."/>
            <person name="Minakuchi Y."/>
            <person name="Umen J.G."/>
            <person name="Toyoda A."/>
            <person name="Nozaki H."/>
        </authorList>
    </citation>
    <scope>NUCLEOTIDE SEQUENCE</scope>
    <source>
        <strain evidence="2">NIES-3786</strain>
    </source>
</reference>
<dbReference type="Pfam" id="PF07714">
    <property type="entry name" value="PK_Tyr_Ser-Thr"/>
    <property type="match status" value="1"/>
</dbReference>
<keyword evidence="3" id="KW-1185">Reference proteome</keyword>
<dbReference type="PROSITE" id="PS50011">
    <property type="entry name" value="PROTEIN_KINASE_DOM"/>
    <property type="match status" value="1"/>
</dbReference>
<dbReference type="InterPro" id="IPR011009">
    <property type="entry name" value="Kinase-like_dom_sf"/>
</dbReference>
<comment type="caution">
    <text evidence="2">The sequence shown here is derived from an EMBL/GenBank/DDBJ whole genome shotgun (WGS) entry which is preliminary data.</text>
</comment>
<dbReference type="PANTHER" id="PTHR44329">
    <property type="entry name" value="SERINE/THREONINE-PROTEIN KINASE TNNI3K-RELATED"/>
    <property type="match status" value="1"/>
</dbReference>
<feature type="domain" description="Protein kinase" evidence="1">
    <location>
        <begin position="1"/>
        <end position="151"/>
    </location>
</feature>
<dbReference type="OrthoDB" id="544619at2759"/>
<dbReference type="SUPFAM" id="SSF56112">
    <property type="entry name" value="Protein kinase-like (PK-like)"/>
    <property type="match status" value="1"/>
</dbReference>
<dbReference type="InterPro" id="IPR001245">
    <property type="entry name" value="Ser-Thr/Tyr_kinase_cat_dom"/>
</dbReference>
<dbReference type="GO" id="GO:0004674">
    <property type="term" value="F:protein serine/threonine kinase activity"/>
    <property type="evidence" value="ECO:0007669"/>
    <property type="project" value="TreeGrafter"/>
</dbReference>
<dbReference type="InterPro" id="IPR051681">
    <property type="entry name" value="Ser/Thr_Kinases-Pseudokinases"/>
</dbReference>
<evidence type="ECO:0000313" key="3">
    <source>
        <dbReference type="Proteomes" id="UP000747110"/>
    </source>
</evidence>
<organism evidence="2 3">
    <name type="scientific">Volvox reticuliferus</name>
    <dbReference type="NCBI Taxonomy" id="1737510"/>
    <lineage>
        <taxon>Eukaryota</taxon>
        <taxon>Viridiplantae</taxon>
        <taxon>Chlorophyta</taxon>
        <taxon>core chlorophytes</taxon>
        <taxon>Chlorophyceae</taxon>
        <taxon>CS clade</taxon>
        <taxon>Chlamydomonadales</taxon>
        <taxon>Volvocaceae</taxon>
        <taxon>Volvox</taxon>
    </lineage>
</organism>